<gene>
    <name evidence="7" type="ORF">GJV76_00535</name>
</gene>
<evidence type="ECO:0000256" key="3">
    <source>
        <dbReference type="ARBA" id="ARBA00022692"/>
    </source>
</evidence>
<dbReference type="Pfam" id="PF03706">
    <property type="entry name" value="LPG_synthase_TM"/>
    <property type="match status" value="1"/>
</dbReference>
<feature type="transmembrane region" description="Helical" evidence="6">
    <location>
        <begin position="243"/>
        <end position="261"/>
    </location>
</feature>
<keyword evidence="4 6" id="KW-1133">Transmembrane helix</keyword>
<feature type="transmembrane region" description="Helical" evidence="6">
    <location>
        <begin position="300"/>
        <end position="317"/>
    </location>
</feature>
<feature type="transmembrane region" description="Helical" evidence="6">
    <location>
        <begin position="215"/>
        <end position="237"/>
    </location>
</feature>
<keyword evidence="5 6" id="KW-0472">Membrane</keyword>
<feature type="transmembrane region" description="Helical" evidence="6">
    <location>
        <begin position="162"/>
        <end position="181"/>
    </location>
</feature>
<dbReference type="OrthoDB" id="9812094at2"/>
<keyword evidence="3 6" id="KW-0812">Transmembrane</keyword>
<feature type="transmembrane region" description="Helical" evidence="6">
    <location>
        <begin position="268"/>
        <end position="294"/>
    </location>
</feature>
<dbReference type="Proteomes" id="UP000438760">
    <property type="component" value="Unassembled WGS sequence"/>
</dbReference>
<evidence type="ECO:0000256" key="2">
    <source>
        <dbReference type="ARBA" id="ARBA00022475"/>
    </source>
</evidence>
<comment type="subcellular location">
    <subcellularLocation>
        <location evidence="1">Cell membrane</location>
        <topology evidence="1">Multi-pass membrane protein</topology>
    </subcellularLocation>
</comment>
<feature type="transmembrane region" description="Helical" evidence="6">
    <location>
        <begin position="129"/>
        <end position="150"/>
    </location>
</feature>
<dbReference type="PANTHER" id="PTHR39087">
    <property type="entry name" value="UPF0104 MEMBRANE PROTEIN MJ1595"/>
    <property type="match status" value="1"/>
</dbReference>
<reference evidence="7 8" key="1">
    <citation type="submission" date="2019-11" db="EMBL/GenBank/DDBJ databases">
        <title>Genome of Strain BIT-d1.</title>
        <authorList>
            <person name="Yang Y."/>
        </authorList>
    </citation>
    <scope>NUCLEOTIDE SEQUENCE [LARGE SCALE GENOMIC DNA]</scope>
    <source>
        <strain evidence="7 8">BIT-d1</strain>
    </source>
</reference>
<feature type="transmembrane region" description="Helical" evidence="6">
    <location>
        <begin position="46"/>
        <end position="65"/>
    </location>
</feature>
<organism evidence="7 8">
    <name type="scientific">Myroides albus</name>
    <dbReference type="NCBI Taxonomy" id="2562892"/>
    <lineage>
        <taxon>Bacteria</taxon>
        <taxon>Pseudomonadati</taxon>
        <taxon>Bacteroidota</taxon>
        <taxon>Flavobacteriia</taxon>
        <taxon>Flavobacteriales</taxon>
        <taxon>Flavobacteriaceae</taxon>
        <taxon>Myroides</taxon>
    </lineage>
</organism>
<dbReference type="RefSeq" id="WP_155090690.1">
    <property type="nucleotide sequence ID" value="NZ_CP102754.1"/>
</dbReference>
<evidence type="ECO:0000256" key="4">
    <source>
        <dbReference type="ARBA" id="ARBA00022989"/>
    </source>
</evidence>
<accession>A0A6I3LHL5</accession>
<dbReference type="InterPro" id="IPR022791">
    <property type="entry name" value="L-PG_synthase/AglD"/>
</dbReference>
<evidence type="ECO:0000313" key="7">
    <source>
        <dbReference type="EMBL" id="MTG96640.1"/>
    </source>
</evidence>
<evidence type="ECO:0000256" key="6">
    <source>
        <dbReference type="SAM" id="Phobius"/>
    </source>
</evidence>
<comment type="caution">
    <text evidence="7">The sequence shown here is derived from an EMBL/GenBank/DDBJ whole genome shotgun (WGS) entry which is preliminary data.</text>
</comment>
<dbReference type="EMBL" id="WMJX01000001">
    <property type="protein sequence ID" value="MTG96640.1"/>
    <property type="molecule type" value="Genomic_DNA"/>
</dbReference>
<keyword evidence="8" id="KW-1185">Reference proteome</keyword>
<protein>
    <submittedName>
        <fullName evidence="7">Flippase-like domain-containing protein</fullName>
    </submittedName>
</protein>
<dbReference type="NCBIfam" id="TIGR00374">
    <property type="entry name" value="flippase-like domain"/>
    <property type="match status" value="1"/>
</dbReference>
<evidence type="ECO:0000313" key="8">
    <source>
        <dbReference type="Proteomes" id="UP000438760"/>
    </source>
</evidence>
<dbReference type="GO" id="GO:0005886">
    <property type="term" value="C:plasma membrane"/>
    <property type="evidence" value="ECO:0007669"/>
    <property type="project" value="UniProtKB-SubCell"/>
</dbReference>
<dbReference type="AlphaFoldDB" id="A0A6I3LHL5"/>
<proteinExistence type="predicted"/>
<dbReference type="PANTHER" id="PTHR39087:SF2">
    <property type="entry name" value="UPF0104 MEMBRANE PROTEIN MJ1595"/>
    <property type="match status" value="1"/>
</dbReference>
<evidence type="ECO:0000256" key="5">
    <source>
        <dbReference type="ARBA" id="ARBA00023136"/>
    </source>
</evidence>
<feature type="transmembrane region" description="Helical" evidence="6">
    <location>
        <begin position="7"/>
        <end position="26"/>
    </location>
</feature>
<sequence length="320" mass="36089">MKKKISKIANILLPLLLGVFLVYYAFRQFTSEQIDEMIQYFKGANYNYIFIASIFSILSLWARAYRWKFALKYMGHSCSTTTNFMAISIGYLLNLTVPRSGEVSRALVLQKYEKVPFDKGFGSIVSERIVDLFCLLFCVLLALSLQFTVLKDFLSKYVPFEKLLILGILALVGVATIYFVFKHLKWKVITLIKNKLRGLGEGLSSTMKMPHKKSFLFYTLLIWVGYIATFYFGMHALPDTSGLSFPIVISSFVAGSFAVSFTNGGFGAFPLIIAQLLLLFDVSLVAGTAFGWILWTTQTGIVIIFGALSFLFLPIYYKGK</sequence>
<keyword evidence="2" id="KW-1003">Cell membrane</keyword>
<evidence type="ECO:0000256" key="1">
    <source>
        <dbReference type="ARBA" id="ARBA00004651"/>
    </source>
</evidence>
<name>A0A6I3LHL5_9FLAO</name>